<accession>A0A3S5FBU1</accession>
<sequence length="75" mass="8334">MVTSSFFSASRLNETSALDPHQLDLGPCDHLFGGSQAAFSISPIDYNNRIRFPGIINVSSSGLRTKWKIRQVGHW</sequence>
<gene>
    <name evidence="1" type="ORF">PXEA_LOCUS1743</name>
</gene>
<dbReference type="Proteomes" id="UP000784294">
    <property type="component" value="Unassembled WGS sequence"/>
</dbReference>
<evidence type="ECO:0000313" key="1">
    <source>
        <dbReference type="EMBL" id="VEL08303.1"/>
    </source>
</evidence>
<name>A0A3S5FBU1_9PLAT</name>
<comment type="caution">
    <text evidence="1">The sequence shown here is derived from an EMBL/GenBank/DDBJ whole genome shotgun (WGS) entry which is preliminary data.</text>
</comment>
<dbReference type="EMBL" id="CAAALY010003621">
    <property type="protein sequence ID" value="VEL08303.1"/>
    <property type="molecule type" value="Genomic_DNA"/>
</dbReference>
<proteinExistence type="predicted"/>
<keyword evidence="2" id="KW-1185">Reference proteome</keyword>
<dbReference type="AlphaFoldDB" id="A0A3S5FBU1"/>
<protein>
    <submittedName>
        <fullName evidence="1">Uncharacterized protein</fullName>
    </submittedName>
</protein>
<evidence type="ECO:0000313" key="2">
    <source>
        <dbReference type="Proteomes" id="UP000784294"/>
    </source>
</evidence>
<organism evidence="1 2">
    <name type="scientific">Protopolystoma xenopodis</name>
    <dbReference type="NCBI Taxonomy" id="117903"/>
    <lineage>
        <taxon>Eukaryota</taxon>
        <taxon>Metazoa</taxon>
        <taxon>Spiralia</taxon>
        <taxon>Lophotrochozoa</taxon>
        <taxon>Platyhelminthes</taxon>
        <taxon>Monogenea</taxon>
        <taxon>Polyopisthocotylea</taxon>
        <taxon>Polystomatidea</taxon>
        <taxon>Polystomatidae</taxon>
        <taxon>Protopolystoma</taxon>
    </lineage>
</organism>
<reference evidence="1" key="1">
    <citation type="submission" date="2018-11" db="EMBL/GenBank/DDBJ databases">
        <authorList>
            <consortium name="Pathogen Informatics"/>
        </authorList>
    </citation>
    <scope>NUCLEOTIDE SEQUENCE</scope>
</reference>